<comment type="caution">
    <text evidence="2">The sequence shown here is derived from an EMBL/GenBank/DDBJ whole genome shotgun (WGS) entry which is preliminary data.</text>
</comment>
<dbReference type="NCBIfam" id="TIGR03965">
    <property type="entry name" value="mycofact_glyco"/>
    <property type="match status" value="1"/>
</dbReference>
<dbReference type="Pfam" id="PF00535">
    <property type="entry name" value="Glycos_transf_2"/>
    <property type="match status" value="1"/>
</dbReference>
<dbReference type="PANTHER" id="PTHR43685">
    <property type="entry name" value="GLYCOSYLTRANSFERASE"/>
    <property type="match status" value="1"/>
</dbReference>
<evidence type="ECO:0000259" key="1">
    <source>
        <dbReference type="Pfam" id="PF00535"/>
    </source>
</evidence>
<dbReference type="PANTHER" id="PTHR43685:SF3">
    <property type="entry name" value="SLR2126 PROTEIN"/>
    <property type="match status" value="1"/>
</dbReference>
<dbReference type="Gene3D" id="3.90.550.10">
    <property type="entry name" value="Spore Coat Polysaccharide Biosynthesis Protein SpsA, Chain A"/>
    <property type="match status" value="1"/>
</dbReference>
<proteinExistence type="predicted"/>
<reference evidence="2 3" key="1">
    <citation type="submission" date="2019-10" db="EMBL/GenBank/DDBJ databases">
        <title>Nocardia macrotermitis sp. nov. and Nocardia aurantia sp. nov., isolated from the gut of fungus growing-termite Macrotermes natalensis.</title>
        <authorList>
            <person name="Benndorf R."/>
            <person name="Schwitalla J."/>
            <person name="Martin K."/>
            <person name="De Beer W."/>
            <person name="Kaster A.-K."/>
            <person name="Vollmers J."/>
            <person name="Poulsen M."/>
            <person name="Beemelmanns C."/>
        </authorList>
    </citation>
    <scope>NUCLEOTIDE SEQUENCE [LARGE SCALE GENOMIC DNA]</scope>
    <source>
        <strain evidence="2 3">RB56</strain>
    </source>
</reference>
<keyword evidence="2" id="KW-0808">Transferase</keyword>
<organism evidence="2 3">
    <name type="scientific">Nocardia aurantia</name>
    <dbReference type="NCBI Taxonomy" id="2585199"/>
    <lineage>
        <taxon>Bacteria</taxon>
        <taxon>Bacillati</taxon>
        <taxon>Actinomycetota</taxon>
        <taxon>Actinomycetes</taxon>
        <taxon>Mycobacteriales</taxon>
        <taxon>Nocardiaceae</taxon>
        <taxon>Nocardia</taxon>
    </lineage>
</organism>
<dbReference type="EMBL" id="WEGI01000006">
    <property type="protein sequence ID" value="MQY27604.1"/>
    <property type="molecule type" value="Genomic_DNA"/>
</dbReference>
<dbReference type="GO" id="GO:0016740">
    <property type="term" value="F:transferase activity"/>
    <property type="evidence" value="ECO:0007669"/>
    <property type="project" value="UniProtKB-KW"/>
</dbReference>
<dbReference type="InterPro" id="IPR029044">
    <property type="entry name" value="Nucleotide-diphossugar_trans"/>
</dbReference>
<dbReference type="InterPro" id="IPR001173">
    <property type="entry name" value="Glyco_trans_2-like"/>
</dbReference>
<evidence type="ECO:0000313" key="3">
    <source>
        <dbReference type="Proteomes" id="UP000431401"/>
    </source>
</evidence>
<keyword evidence="3" id="KW-1185">Reference proteome</keyword>
<name>A0A7K0DS15_9NOCA</name>
<protein>
    <submittedName>
        <fullName evidence="2">Putative mycofactocin biosynthesis glycosyltransferase MftF</fullName>
        <ecNumber evidence="2">2.-.-.-</ecNumber>
    </submittedName>
</protein>
<accession>A0A7K0DS15</accession>
<evidence type="ECO:0000313" key="2">
    <source>
        <dbReference type="EMBL" id="MQY27604.1"/>
    </source>
</evidence>
<feature type="domain" description="Glycosyltransferase 2-like" evidence="1">
    <location>
        <begin position="96"/>
        <end position="238"/>
    </location>
</feature>
<dbReference type="EC" id="2.-.-.-" evidence="2"/>
<gene>
    <name evidence="2" type="primary">mftF_1</name>
    <name evidence="2" type="ORF">NRB56_31870</name>
</gene>
<dbReference type="InterPro" id="IPR023981">
    <property type="entry name" value="MftF"/>
</dbReference>
<sequence length="475" mass="50897">MTENYALATTLSAIDPLPTGFHVVPDASVRLLPGNLWWGGTPSRVLRLTPAGSRLWQQLEAGPVTSRAAGVLARRLTDAGLAHPRPPRPETRPNLTVVIPIRDRAAMLARCLDALGEDYPVVVIDDGSDDPVSLAAVADRPGVTLIRHDRNRGPAAARNTALRRVRTELIAFLDSDCVPEPDWIDSLAGHFADPVVAAVAPRIVTLPTGKHAHRCGLDLGERPARVQPQGAVAYVPTAALLVRRGAVLDVGWDGEAFDPDLRVGEDVDLVWRLHEAGWRVRYDPAVRVAHEEPAALPRLLARRFRYGTSAAPLAHLHPGSVPPLIVHPWAVLTVFGLLARRPSLALAGAIGSAATVAVPLDRAGVPADLALGATASGIHRTAIETGRYATQFAAPLVLAAALPGGRRRWGRRLAVAALLLATGLRDGAGRRPLRTAAHRLADDVAYGAGVYTGCVRHRTWQPLRPKFVRPRMRGN</sequence>
<dbReference type="Proteomes" id="UP000431401">
    <property type="component" value="Unassembled WGS sequence"/>
</dbReference>
<dbReference type="RefSeq" id="WP_319943053.1">
    <property type="nucleotide sequence ID" value="NZ_WEGI01000006.1"/>
</dbReference>
<dbReference type="SUPFAM" id="SSF53448">
    <property type="entry name" value="Nucleotide-diphospho-sugar transferases"/>
    <property type="match status" value="1"/>
</dbReference>
<dbReference type="AlphaFoldDB" id="A0A7K0DS15"/>
<dbReference type="InterPro" id="IPR050834">
    <property type="entry name" value="Glycosyltransf_2"/>
</dbReference>